<keyword evidence="2" id="KW-1185">Reference proteome</keyword>
<organism evidence="1 2">
    <name type="scientific">Gossypium schwendimanii</name>
    <name type="common">Cotton</name>
    <dbReference type="NCBI Taxonomy" id="34291"/>
    <lineage>
        <taxon>Eukaryota</taxon>
        <taxon>Viridiplantae</taxon>
        <taxon>Streptophyta</taxon>
        <taxon>Embryophyta</taxon>
        <taxon>Tracheophyta</taxon>
        <taxon>Spermatophyta</taxon>
        <taxon>Magnoliopsida</taxon>
        <taxon>eudicotyledons</taxon>
        <taxon>Gunneridae</taxon>
        <taxon>Pentapetalae</taxon>
        <taxon>rosids</taxon>
        <taxon>malvids</taxon>
        <taxon>Malvales</taxon>
        <taxon>Malvaceae</taxon>
        <taxon>Malvoideae</taxon>
        <taxon>Gossypium</taxon>
    </lineage>
</organism>
<comment type="caution">
    <text evidence="1">The sequence shown here is derived from an EMBL/GenBank/DDBJ whole genome shotgun (WGS) entry which is preliminary data.</text>
</comment>
<evidence type="ECO:0000313" key="1">
    <source>
        <dbReference type="EMBL" id="MBA0877953.1"/>
    </source>
</evidence>
<accession>A0A7J9N3R5</accession>
<dbReference type="EMBL" id="JABFAF010270036">
    <property type="protein sequence ID" value="MBA0877953.1"/>
    <property type="molecule type" value="Genomic_DNA"/>
</dbReference>
<dbReference type="OrthoDB" id="10449607at2759"/>
<protein>
    <submittedName>
        <fullName evidence="1">Uncharacterized protein</fullName>
    </submittedName>
</protein>
<evidence type="ECO:0000313" key="2">
    <source>
        <dbReference type="Proteomes" id="UP000593576"/>
    </source>
</evidence>
<proteinExistence type="predicted"/>
<sequence>MQSPGPTRAPTQSLDLAVQPMIPTQLPFQMMPGAFSGPFMYHNPYMYPFPSPMAGWSQWLSSAPFPVTPSGPPMNRPASHERSHGGRWGALLFTNPHHRMGFKHCHRW</sequence>
<reference evidence="1 2" key="1">
    <citation type="journal article" date="2019" name="Genome Biol. Evol.">
        <title>Insights into the evolution of the New World diploid cottons (Gossypium, subgenus Houzingenia) based on genome sequencing.</title>
        <authorList>
            <person name="Grover C.E."/>
            <person name="Arick M.A. 2nd"/>
            <person name="Thrash A."/>
            <person name="Conover J.L."/>
            <person name="Sanders W.S."/>
            <person name="Peterson D.G."/>
            <person name="Frelichowski J.E."/>
            <person name="Scheffler J.A."/>
            <person name="Scheffler B.E."/>
            <person name="Wendel J.F."/>
        </authorList>
    </citation>
    <scope>NUCLEOTIDE SEQUENCE [LARGE SCALE GENOMIC DNA]</scope>
    <source>
        <strain evidence="1">1</strain>
        <tissue evidence="1">Leaf</tissue>
    </source>
</reference>
<dbReference type="Proteomes" id="UP000593576">
    <property type="component" value="Unassembled WGS sequence"/>
</dbReference>
<name>A0A7J9N3R5_GOSSC</name>
<dbReference type="AlphaFoldDB" id="A0A7J9N3R5"/>
<gene>
    <name evidence="1" type="ORF">Goshw_004987</name>
</gene>